<reference evidence="8 9" key="1">
    <citation type="submission" date="2021-02" db="EMBL/GenBank/DDBJ databases">
        <authorList>
            <person name="Han P."/>
        </authorList>
    </citation>
    <scope>NUCLEOTIDE SEQUENCE [LARGE SCALE GENOMIC DNA]</scope>
    <source>
        <strain evidence="8">Candidatus Nitrospira sp. ZN2</strain>
    </source>
</reference>
<comment type="caution">
    <text evidence="8">The sequence shown here is derived from an EMBL/GenBank/DDBJ whole genome shotgun (WGS) entry which is preliminary data.</text>
</comment>
<dbReference type="InterPro" id="IPR034683">
    <property type="entry name" value="IspD/TarI"/>
</dbReference>
<dbReference type="HAMAP" id="MF_00108">
    <property type="entry name" value="IspD"/>
    <property type="match status" value="1"/>
</dbReference>
<evidence type="ECO:0000256" key="1">
    <source>
        <dbReference type="ARBA" id="ARBA00001282"/>
    </source>
</evidence>
<dbReference type="EC" id="2.7.7.60" evidence="7"/>
<organism evidence="8 9">
    <name type="scientific">Nitrospira defluvii</name>
    <dbReference type="NCBI Taxonomy" id="330214"/>
    <lineage>
        <taxon>Bacteria</taxon>
        <taxon>Pseudomonadati</taxon>
        <taxon>Nitrospirota</taxon>
        <taxon>Nitrospiria</taxon>
        <taxon>Nitrospirales</taxon>
        <taxon>Nitrospiraceae</taxon>
        <taxon>Nitrospira</taxon>
    </lineage>
</organism>
<dbReference type="PANTHER" id="PTHR32125">
    <property type="entry name" value="2-C-METHYL-D-ERYTHRITOL 4-PHOSPHATE CYTIDYLYLTRANSFERASE, CHLOROPLASTIC"/>
    <property type="match status" value="1"/>
</dbReference>
<dbReference type="NCBIfam" id="TIGR00453">
    <property type="entry name" value="ispD"/>
    <property type="match status" value="1"/>
</dbReference>
<dbReference type="InterPro" id="IPR050088">
    <property type="entry name" value="IspD/TarI_cytidylyltransf_bact"/>
</dbReference>
<keyword evidence="5 7" id="KW-0548">Nucleotidyltransferase</keyword>
<dbReference type="GO" id="GO:0050518">
    <property type="term" value="F:2-C-methyl-D-erythritol 4-phosphate cytidylyltransferase activity"/>
    <property type="evidence" value="ECO:0007669"/>
    <property type="project" value="UniProtKB-EC"/>
</dbReference>
<proteinExistence type="inferred from homology"/>
<dbReference type="PROSITE" id="PS01295">
    <property type="entry name" value="ISPD"/>
    <property type="match status" value="1"/>
</dbReference>
<evidence type="ECO:0000256" key="2">
    <source>
        <dbReference type="ARBA" id="ARBA00004787"/>
    </source>
</evidence>
<dbReference type="RefSeq" id="WP_213044242.1">
    <property type="nucleotide sequence ID" value="NZ_CAJNBJ010000021.1"/>
</dbReference>
<dbReference type="SUPFAM" id="SSF53448">
    <property type="entry name" value="Nucleotide-diphospho-sugar transferases"/>
    <property type="match status" value="1"/>
</dbReference>
<dbReference type="InterPro" id="IPR018294">
    <property type="entry name" value="ISPD_synthase_CS"/>
</dbReference>
<evidence type="ECO:0000256" key="4">
    <source>
        <dbReference type="ARBA" id="ARBA00022679"/>
    </source>
</evidence>
<dbReference type="InterPro" id="IPR029044">
    <property type="entry name" value="Nucleotide-diphossugar_trans"/>
</dbReference>
<gene>
    <name evidence="7 8" type="primary">ispD</name>
    <name evidence="8" type="ORF">NSPZN2_80079</name>
</gene>
<name>A0ABM8SCK1_9BACT</name>
<evidence type="ECO:0000313" key="9">
    <source>
        <dbReference type="Proteomes" id="UP000675880"/>
    </source>
</evidence>
<dbReference type="Proteomes" id="UP000675880">
    <property type="component" value="Unassembled WGS sequence"/>
</dbReference>
<dbReference type="PANTHER" id="PTHR32125:SF4">
    <property type="entry name" value="2-C-METHYL-D-ERYTHRITOL 4-PHOSPHATE CYTIDYLYLTRANSFERASE, CHLOROPLASTIC"/>
    <property type="match status" value="1"/>
</dbReference>
<evidence type="ECO:0000313" key="8">
    <source>
        <dbReference type="EMBL" id="CAE6801365.1"/>
    </source>
</evidence>
<keyword evidence="4 7" id="KW-0808">Transferase</keyword>
<accession>A0ABM8SCK1</accession>
<keyword evidence="6 7" id="KW-0414">Isoprene biosynthesis</keyword>
<evidence type="ECO:0000256" key="6">
    <source>
        <dbReference type="ARBA" id="ARBA00023229"/>
    </source>
</evidence>
<dbReference type="Pfam" id="PF01128">
    <property type="entry name" value="IspD"/>
    <property type="match status" value="1"/>
</dbReference>
<keyword evidence="9" id="KW-1185">Reference proteome</keyword>
<feature type="site" description="Transition state stabilizer" evidence="7">
    <location>
        <position position="19"/>
    </location>
</feature>
<evidence type="ECO:0000256" key="7">
    <source>
        <dbReference type="HAMAP-Rule" id="MF_00108"/>
    </source>
</evidence>
<dbReference type="Gene3D" id="3.90.550.10">
    <property type="entry name" value="Spore Coat Polysaccharide Biosynthesis Protein SpsA, Chain A"/>
    <property type="match status" value="1"/>
</dbReference>
<evidence type="ECO:0000256" key="5">
    <source>
        <dbReference type="ARBA" id="ARBA00022695"/>
    </source>
</evidence>
<feature type="site" description="Positions MEP for the nucleophilic attack" evidence="7">
    <location>
        <position position="152"/>
    </location>
</feature>
<sequence>MALVPAAGRGLRMGGHIPKQFLTLGGRPILAQSLTVLQASPVIHEIILAVPQSERQYCLDHIVATGDFPKVTKVVPGGEQRQDSVRHALAEVDPETEIVLVHDAVRPFLTDTMIREVVEAAVKHGAAIIALPMRDTVKYVGAGGVIERTVDRRPLWLAQTPQAFRREWLEEGHRKGLLGGVQATDDAHLIEMLGKPVVVVEGSGENIKVTRPEDLVIGEAILRSRTAARSAE</sequence>
<evidence type="ECO:0000256" key="3">
    <source>
        <dbReference type="ARBA" id="ARBA00009789"/>
    </source>
</evidence>
<protein>
    <recommendedName>
        <fullName evidence="7">2-C-methyl-D-erythritol 4-phosphate cytidylyltransferase</fullName>
        <ecNumber evidence="7">2.7.7.60</ecNumber>
    </recommendedName>
    <alternativeName>
        <fullName evidence="7">4-diphosphocytidyl-2C-methyl-D-erythritol synthase</fullName>
    </alternativeName>
    <alternativeName>
        <fullName evidence="7">MEP cytidylyltransferase</fullName>
        <shortName evidence="7">MCT</shortName>
    </alternativeName>
</protein>
<feature type="site" description="Transition state stabilizer" evidence="7">
    <location>
        <position position="12"/>
    </location>
</feature>
<comment type="function">
    <text evidence="7">Catalyzes the formation of 4-diphosphocytidyl-2-C-methyl-D-erythritol from CTP and 2-C-methyl-D-erythritol 4-phosphate (MEP).</text>
</comment>
<feature type="site" description="Positions MEP for the nucleophilic attack" evidence="7">
    <location>
        <position position="208"/>
    </location>
</feature>
<dbReference type="InterPro" id="IPR001228">
    <property type="entry name" value="IspD"/>
</dbReference>
<comment type="pathway">
    <text evidence="2 7">Isoprenoid biosynthesis; isopentenyl diphosphate biosynthesis via DXP pathway; isopentenyl diphosphate from 1-deoxy-D-xylulose 5-phosphate: step 2/6.</text>
</comment>
<comment type="similarity">
    <text evidence="3 7">Belongs to the IspD/TarI cytidylyltransferase family. IspD subfamily.</text>
</comment>
<dbReference type="CDD" id="cd02516">
    <property type="entry name" value="CDP-ME_synthetase"/>
    <property type="match status" value="1"/>
</dbReference>
<comment type="catalytic activity">
    <reaction evidence="1 7">
        <text>2-C-methyl-D-erythritol 4-phosphate + CTP + H(+) = 4-CDP-2-C-methyl-D-erythritol + diphosphate</text>
        <dbReference type="Rhea" id="RHEA:13429"/>
        <dbReference type="ChEBI" id="CHEBI:15378"/>
        <dbReference type="ChEBI" id="CHEBI:33019"/>
        <dbReference type="ChEBI" id="CHEBI:37563"/>
        <dbReference type="ChEBI" id="CHEBI:57823"/>
        <dbReference type="ChEBI" id="CHEBI:58262"/>
        <dbReference type="EC" id="2.7.7.60"/>
    </reaction>
</comment>
<dbReference type="EMBL" id="CAJNBJ010000021">
    <property type="protein sequence ID" value="CAE6801365.1"/>
    <property type="molecule type" value="Genomic_DNA"/>
</dbReference>